<dbReference type="OrthoDB" id="9807574at2"/>
<dbReference type="Pfam" id="PF09411">
    <property type="entry name" value="PagL"/>
    <property type="match status" value="1"/>
</dbReference>
<gene>
    <name evidence="2" type="ORF">A7Q10_07330</name>
</gene>
<dbReference type="Gene3D" id="2.40.160.20">
    <property type="match status" value="1"/>
</dbReference>
<feature type="chain" id="PRO_5021368653" description="Lipid A 3-O-deacylase" evidence="1">
    <location>
        <begin position="22"/>
        <end position="228"/>
    </location>
</feature>
<reference evidence="2 3" key="1">
    <citation type="submission" date="2016-05" db="EMBL/GenBank/DDBJ databases">
        <title>Diversity and Homogeneity among Thermoacidophilic Verrucomicrobia Methanotrophs Linked with Geographical Origin.</title>
        <authorList>
            <person name="Erikstad H.-A."/>
            <person name="Smestad N.B."/>
            <person name="Ceballos R.M."/>
            <person name="Birkeland N.-K."/>
        </authorList>
    </citation>
    <scope>NUCLEOTIDE SEQUENCE [LARGE SCALE GENOMIC DNA]</scope>
    <source>
        <strain evidence="2 3">Phi</strain>
    </source>
</reference>
<feature type="signal peptide" evidence="1">
    <location>
        <begin position="1"/>
        <end position="21"/>
    </location>
</feature>
<dbReference type="InterPro" id="IPR011250">
    <property type="entry name" value="OMP/PagP_B-barrel"/>
</dbReference>
<name>A0A4Y8PDG3_9BACT</name>
<protein>
    <recommendedName>
        <fullName evidence="4">Lipid A 3-O-deacylase</fullName>
    </recommendedName>
</protein>
<dbReference type="InterPro" id="IPR018550">
    <property type="entry name" value="Lipid-A_deacylase-rel"/>
</dbReference>
<dbReference type="SUPFAM" id="SSF56925">
    <property type="entry name" value="OMPA-like"/>
    <property type="match status" value="1"/>
</dbReference>
<proteinExistence type="predicted"/>
<dbReference type="RefSeq" id="WP_134439850.1">
    <property type="nucleotide sequence ID" value="NZ_LXQC01000136.1"/>
</dbReference>
<comment type="caution">
    <text evidence="2">The sequence shown here is derived from an EMBL/GenBank/DDBJ whole genome shotgun (WGS) entry which is preliminary data.</text>
</comment>
<accession>A0A4Y8PDG3</accession>
<dbReference type="EMBL" id="LXQC01000136">
    <property type="protein sequence ID" value="TFE68902.1"/>
    <property type="molecule type" value="Genomic_DNA"/>
</dbReference>
<evidence type="ECO:0000313" key="3">
    <source>
        <dbReference type="Proteomes" id="UP000297713"/>
    </source>
</evidence>
<evidence type="ECO:0000256" key="1">
    <source>
        <dbReference type="SAM" id="SignalP"/>
    </source>
</evidence>
<evidence type="ECO:0000313" key="2">
    <source>
        <dbReference type="EMBL" id="TFE68902.1"/>
    </source>
</evidence>
<keyword evidence="1" id="KW-0732">Signal</keyword>
<dbReference type="Proteomes" id="UP000297713">
    <property type="component" value="Unassembled WGS sequence"/>
</dbReference>
<keyword evidence="3" id="KW-1185">Reference proteome</keyword>
<evidence type="ECO:0008006" key="4">
    <source>
        <dbReference type="Google" id="ProtNLM"/>
    </source>
</evidence>
<dbReference type="AlphaFoldDB" id="A0A4Y8PDG3"/>
<organism evidence="2 3">
    <name type="scientific">Methylacidiphilum caldifontis</name>
    <dbReference type="NCBI Taxonomy" id="2795386"/>
    <lineage>
        <taxon>Bacteria</taxon>
        <taxon>Pseudomonadati</taxon>
        <taxon>Verrucomicrobiota</taxon>
        <taxon>Methylacidiphilae</taxon>
        <taxon>Methylacidiphilales</taxon>
        <taxon>Methylacidiphilaceae</taxon>
        <taxon>Methylacidiphilum (ex Ratnadevi et al. 2023)</taxon>
    </lineage>
</organism>
<sequence>MRFVFCFILGIGLLLPAFVKASPGGETTYSQSEDQNISGAPLKTEEIPEVALFKEGANEIMFMTGGLLSTTSGNGRYPFDEIPTLTYWGWMLTTPDKGGIFRGNLEILVGLYASAIVKGFGSTVVGPQITIRYNFVQPNSRFIPFVEGGLGFAFNDAYTVKTQSMIGQAIEFTPQLGGGCRYMLDTHWSFNFEILFHHMSNADMASRNIGVNELGGLIGFSYLLGRPH</sequence>